<reference evidence="4" key="2">
    <citation type="submission" date="2020-04" db="EMBL/GenBank/DDBJ databases">
        <authorList>
            <consortium name="NCBI Genome Project"/>
        </authorList>
    </citation>
    <scope>NUCLEOTIDE SEQUENCE</scope>
    <source>
        <strain evidence="4">CBS 304.34</strain>
    </source>
</reference>
<dbReference type="EMBL" id="MU003710">
    <property type="protein sequence ID" value="KAF2805180.1"/>
    <property type="molecule type" value="Genomic_DNA"/>
</dbReference>
<evidence type="ECO:0000313" key="3">
    <source>
        <dbReference type="Proteomes" id="UP000504636"/>
    </source>
</evidence>
<evidence type="ECO:0000313" key="2">
    <source>
        <dbReference type="EMBL" id="KAF2805180.1"/>
    </source>
</evidence>
<dbReference type="OrthoDB" id="5372703at2759"/>
<dbReference type="InterPro" id="IPR057684">
    <property type="entry name" value="DUF7924"/>
</dbReference>
<name>A0A6A6Y911_9PEZI</name>
<evidence type="ECO:0000259" key="1">
    <source>
        <dbReference type="Pfam" id="PF25545"/>
    </source>
</evidence>
<organism evidence="2">
    <name type="scientific">Mytilinidion resinicola</name>
    <dbReference type="NCBI Taxonomy" id="574789"/>
    <lineage>
        <taxon>Eukaryota</taxon>
        <taxon>Fungi</taxon>
        <taxon>Dikarya</taxon>
        <taxon>Ascomycota</taxon>
        <taxon>Pezizomycotina</taxon>
        <taxon>Dothideomycetes</taxon>
        <taxon>Pleosporomycetidae</taxon>
        <taxon>Mytilinidiales</taxon>
        <taxon>Mytilinidiaceae</taxon>
        <taxon>Mytilinidion</taxon>
    </lineage>
</organism>
<reference evidence="4" key="3">
    <citation type="submission" date="2025-04" db="UniProtKB">
        <authorList>
            <consortium name="RefSeq"/>
        </authorList>
    </citation>
    <scope>IDENTIFICATION</scope>
    <source>
        <strain evidence="4">CBS 304.34</strain>
    </source>
</reference>
<reference evidence="2 4" key="1">
    <citation type="journal article" date="2020" name="Stud. Mycol.">
        <title>101 Dothideomycetes genomes: a test case for predicting lifestyles and emergence of pathogens.</title>
        <authorList>
            <person name="Haridas S."/>
            <person name="Albert R."/>
            <person name="Binder M."/>
            <person name="Bloem J."/>
            <person name="Labutti K."/>
            <person name="Salamov A."/>
            <person name="Andreopoulos B."/>
            <person name="Baker S."/>
            <person name="Barry K."/>
            <person name="Bills G."/>
            <person name="Bluhm B."/>
            <person name="Cannon C."/>
            <person name="Castanera R."/>
            <person name="Culley D."/>
            <person name="Daum C."/>
            <person name="Ezra D."/>
            <person name="Gonzalez J."/>
            <person name="Henrissat B."/>
            <person name="Kuo A."/>
            <person name="Liang C."/>
            <person name="Lipzen A."/>
            <person name="Lutzoni F."/>
            <person name="Magnuson J."/>
            <person name="Mondo S."/>
            <person name="Nolan M."/>
            <person name="Ohm R."/>
            <person name="Pangilinan J."/>
            <person name="Park H.-J."/>
            <person name="Ramirez L."/>
            <person name="Alfaro M."/>
            <person name="Sun H."/>
            <person name="Tritt A."/>
            <person name="Yoshinaga Y."/>
            <person name="Zwiers L.-H."/>
            <person name="Turgeon B."/>
            <person name="Goodwin S."/>
            <person name="Spatafora J."/>
            <person name="Crous P."/>
            <person name="Grigoriev I."/>
        </authorList>
    </citation>
    <scope>NUCLEOTIDE SEQUENCE</scope>
    <source>
        <strain evidence="2 4">CBS 304.34</strain>
    </source>
</reference>
<dbReference type="Pfam" id="PF25545">
    <property type="entry name" value="DUF7924"/>
    <property type="match status" value="1"/>
</dbReference>
<sequence length="149" mass="16474">MLLLVPAPRALDLAFPFAVVEGKAYSTGKQIFEAENQAAVSMACALNLLHCLDRMANQGTITDTQLRVLFAITTQGPIHELWAYWTVVKGGVRVFESKLWDSWNVLVLERAEDFIVKLNSVCLWGTGPFLKTVVEPLGKVARKAREATA</sequence>
<evidence type="ECO:0000313" key="4">
    <source>
        <dbReference type="RefSeq" id="XP_033572144.1"/>
    </source>
</evidence>
<dbReference type="Proteomes" id="UP000504636">
    <property type="component" value="Unplaced"/>
</dbReference>
<accession>A0A6A6Y911</accession>
<keyword evidence="3" id="KW-1185">Reference proteome</keyword>
<dbReference type="GeneID" id="54456902"/>
<feature type="domain" description="DUF7924" evidence="1">
    <location>
        <begin position="12"/>
        <end position="91"/>
    </location>
</feature>
<gene>
    <name evidence="2 4" type="ORF">BDZ99DRAFT_396734</name>
</gene>
<dbReference type="AlphaFoldDB" id="A0A6A6Y911"/>
<dbReference type="RefSeq" id="XP_033572144.1">
    <property type="nucleotide sequence ID" value="XM_033716009.1"/>
</dbReference>
<proteinExistence type="predicted"/>
<protein>
    <recommendedName>
        <fullName evidence="1">DUF7924 domain-containing protein</fullName>
    </recommendedName>
</protein>